<proteinExistence type="predicted"/>
<feature type="transmembrane region" description="Helical" evidence="1">
    <location>
        <begin position="7"/>
        <end position="27"/>
    </location>
</feature>
<keyword evidence="1" id="KW-0812">Transmembrane</keyword>
<evidence type="ECO:0000313" key="2">
    <source>
        <dbReference type="EMBL" id="KAF1989315.1"/>
    </source>
</evidence>
<dbReference type="Proteomes" id="UP000800041">
    <property type="component" value="Unassembled WGS sequence"/>
</dbReference>
<keyword evidence="3" id="KW-1185">Reference proteome</keyword>
<dbReference type="EMBL" id="ML977145">
    <property type="protein sequence ID" value="KAF1989315.1"/>
    <property type="molecule type" value="Genomic_DNA"/>
</dbReference>
<keyword evidence="1" id="KW-1133">Transmembrane helix</keyword>
<dbReference type="AlphaFoldDB" id="A0A6G1H835"/>
<evidence type="ECO:0000313" key="3">
    <source>
        <dbReference type="Proteomes" id="UP000800041"/>
    </source>
</evidence>
<gene>
    <name evidence="2" type="ORF">K402DRAFT_269722</name>
</gene>
<keyword evidence="1" id="KW-0472">Membrane</keyword>
<protein>
    <submittedName>
        <fullName evidence="2">Uncharacterized protein</fullName>
    </submittedName>
</protein>
<reference evidence="2" key="1">
    <citation type="journal article" date="2020" name="Stud. Mycol.">
        <title>101 Dothideomycetes genomes: a test case for predicting lifestyles and emergence of pathogens.</title>
        <authorList>
            <person name="Haridas S."/>
            <person name="Albert R."/>
            <person name="Binder M."/>
            <person name="Bloem J."/>
            <person name="Labutti K."/>
            <person name="Salamov A."/>
            <person name="Andreopoulos B."/>
            <person name="Baker S."/>
            <person name="Barry K."/>
            <person name="Bills G."/>
            <person name="Bluhm B."/>
            <person name="Cannon C."/>
            <person name="Castanera R."/>
            <person name="Culley D."/>
            <person name="Daum C."/>
            <person name="Ezra D."/>
            <person name="Gonzalez J."/>
            <person name="Henrissat B."/>
            <person name="Kuo A."/>
            <person name="Liang C."/>
            <person name="Lipzen A."/>
            <person name="Lutzoni F."/>
            <person name="Magnuson J."/>
            <person name="Mondo S."/>
            <person name="Nolan M."/>
            <person name="Ohm R."/>
            <person name="Pangilinan J."/>
            <person name="Park H.-J."/>
            <person name="Ramirez L."/>
            <person name="Alfaro M."/>
            <person name="Sun H."/>
            <person name="Tritt A."/>
            <person name="Yoshinaga Y."/>
            <person name="Zwiers L.-H."/>
            <person name="Turgeon B."/>
            <person name="Goodwin S."/>
            <person name="Spatafora J."/>
            <person name="Crous P."/>
            <person name="Grigoriev I."/>
        </authorList>
    </citation>
    <scope>NUCLEOTIDE SEQUENCE</scope>
    <source>
        <strain evidence="2">CBS 113979</strain>
    </source>
</reference>
<sequence>MDRVSSLHLLLTVAYVIVVLFGSIHLLRPCIDQTSLPTFVSSTLVALKGLSRKGILLSLKCAEGFHLGLGEKVQVISVCRTGYAASPCREGLLNMSALIVNLCRHLFPLHVNFVFPQIRDPFSPSQCRSFEAWSTFLLQVDGGLFYSQSSMSHVGETKPSRSLRLT</sequence>
<accession>A0A6G1H835</accession>
<name>A0A6G1H835_9PEZI</name>
<evidence type="ECO:0000256" key="1">
    <source>
        <dbReference type="SAM" id="Phobius"/>
    </source>
</evidence>
<organism evidence="2 3">
    <name type="scientific">Aulographum hederae CBS 113979</name>
    <dbReference type="NCBI Taxonomy" id="1176131"/>
    <lineage>
        <taxon>Eukaryota</taxon>
        <taxon>Fungi</taxon>
        <taxon>Dikarya</taxon>
        <taxon>Ascomycota</taxon>
        <taxon>Pezizomycotina</taxon>
        <taxon>Dothideomycetes</taxon>
        <taxon>Pleosporomycetidae</taxon>
        <taxon>Aulographales</taxon>
        <taxon>Aulographaceae</taxon>
    </lineage>
</organism>